<feature type="compositionally biased region" description="Basic and acidic residues" evidence="1">
    <location>
        <begin position="7"/>
        <end position="21"/>
    </location>
</feature>
<feature type="region of interest" description="Disordered" evidence="1">
    <location>
        <begin position="206"/>
        <end position="231"/>
    </location>
</feature>
<feature type="region of interest" description="Disordered" evidence="1">
    <location>
        <begin position="1"/>
        <end position="28"/>
    </location>
</feature>
<reference evidence="2" key="1">
    <citation type="submission" date="2016-03" db="EMBL/GenBank/DDBJ databases">
        <title>Mechanisms controlling the formation of the plant cell surface in tip-growing cells are functionally conserved among land plants.</title>
        <authorList>
            <person name="Honkanen S."/>
            <person name="Jones V.A."/>
            <person name="Morieri G."/>
            <person name="Champion C."/>
            <person name="Hetherington A.J."/>
            <person name="Kelly S."/>
            <person name="Saint-Marcoux D."/>
            <person name="Proust H."/>
            <person name="Prescott H."/>
            <person name="Dolan L."/>
        </authorList>
    </citation>
    <scope>NUCLEOTIDE SEQUENCE [LARGE SCALE GENOMIC DNA]</scope>
    <source>
        <tissue evidence="2">Whole gametophyte</tissue>
    </source>
</reference>
<accession>A0A176W249</accession>
<sequence>MRQLEGWTERGTRKGRNKEGPARQGRTPSVNGCVCSCRRAVRSFLRVVAGPAGASLHDSGQKACRDLVRSTERRSAVRFLAVVRCVPKGNGSGKRQLLLGRGALLCSACEWEWGSGSGKGAPVGGGRELCLGARWIPCSFDSRSRSHSLARSRRRLASWLAGWLAGWAGVGRPDGAGLGGAGIAVQTCACCERRVFFSSTSSRTSAAEQAGGSSSTSEGGASLLASPMPVL</sequence>
<evidence type="ECO:0000313" key="2">
    <source>
        <dbReference type="EMBL" id="OAE27144.1"/>
    </source>
</evidence>
<dbReference type="EMBL" id="LVLJ01001967">
    <property type="protein sequence ID" value="OAE27144.1"/>
    <property type="molecule type" value="Genomic_DNA"/>
</dbReference>
<dbReference type="Proteomes" id="UP000077202">
    <property type="component" value="Unassembled WGS sequence"/>
</dbReference>
<name>A0A176W249_MARPO</name>
<comment type="caution">
    <text evidence="2">The sequence shown here is derived from an EMBL/GenBank/DDBJ whole genome shotgun (WGS) entry which is preliminary data.</text>
</comment>
<gene>
    <name evidence="2" type="ORF">AXG93_4666s1150</name>
</gene>
<evidence type="ECO:0000256" key="1">
    <source>
        <dbReference type="SAM" id="MobiDB-lite"/>
    </source>
</evidence>
<keyword evidence="3" id="KW-1185">Reference proteome</keyword>
<dbReference type="AlphaFoldDB" id="A0A176W249"/>
<proteinExistence type="predicted"/>
<evidence type="ECO:0000313" key="3">
    <source>
        <dbReference type="Proteomes" id="UP000077202"/>
    </source>
</evidence>
<protein>
    <submittedName>
        <fullName evidence="2">Uncharacterized protein</fullName>
    </submittedName>
</protein>
<organism evidence="2 3">
    <name type="scientific">Marchantia polymorpha subsp. ruderalis</name>
    <dbReference type="NCBI Taxonomy" id="1480154"/>
    <lineage>
        <taxon>Eukaryota</taxon>
        <taxon>Viridiplantae</taxon>
        <taxon>Streptophyta</taxon>
        <taxon>Embryophyta</taxon>
        <taxon>Marchantiophyta</taxon>
        <taxon>Marchantiopsida</taxon>
        <taxon>Marchantiidae</taxon>
        <taxon>Marchantiales</taxon>
        <taxon>Marchantiaceae</taxon>
        <taxon>Marchantia</taxon>
    </lineage>
</organism>